<feature type="transmembrane region" description="Helical" evidence="13">
    <location>
        <begin position="25"/>
        <end position="55"/>
    </location>
</feature>
<evidence type="ECO:0000256" key="11">
    <source>
        <dbReference type="ARBA" id="ARBA00023180"/>
    </source>
</evidence>
<comment type="caution">
    <text evidence="15">The sequence shown here is derived from an EMBL/GenBank/DDBJ whole genome shotgun (WGS) entry which is preliminary data.</text>
</comment>
<dbReference type="InterPro" id="IPR000725">
    <property type="entry name" value="Olfact_rcpt"/>
</dbReference>
<name>A0ABN9F1K0_9NEOB</name>
<proteinExistence type="predicted"/>
<evidence type="ECO:0000256" key="12">
    <source>
        <dbReference type="ARBA" id="ARBA00023224"/>
    </source>
</evidence>
<keyword evidence="4 13" id="KW-0812">Transmembrane</keyword>
<feature type="transmembrane region" description="Helical" evidence="13">
    <location>
        <begin position="178"/>
        <end position="198"/>
    </location>
</feature>
<dbReference type="PROSITE" id="PS50262">
    <property type="entry name" value="G_PROTEIN_RECEP_F1_2"/>
    <property type="match status" value="1"/>
</dbReference>
<dbReference type="SUPFAM" id="SSF81321">
    <property type="entry name" value="Family A G protein-coupled receptor-like"/>
    <property type="match status" value="1"/>
</dbReference>
<keyword evidence="5" id="KW-0552">Olfaction</keyword>
<evidence type="ECO:0000256" key="5">
    <source>
        <dbReference type="ARBA" id="ARBA00022725"/>
    </source>
</evidence>
<keyword evidence="8 13" id="KW-0472">Membrane</keyword>
<keyword evidence="7" id="KW-0297">G-protein coupled receptor</keyword>
<dbReference type="Proteomes" id="UP001162483">
    <property type="component" value="Unassembled WGS sequence"/>
</dbReference>
<evidence type="ECO:0000256" key="3">
    <source>
        <dbReference type="ARBA" id="ARBA00022606"/>
    </source>
</evidence>
<keyword evidence="2" id="KW-1003">Cell membrane</keyword>
<accession>A0ABN9F1K0</accession>
<dbReference type="Pfam" id="PF13853">
    <property type="entry name" value="7tm_4"/>
    <property type="match status" value="1"/>
</dbReference>
<keyword evidence="12" id="KW-0807">Transducer</keyword>
<evidence type="ECO:0000256" key="4">
    <source>
        <dbReference type="ARBA" id="ARBA00022692"/>
    </source>
</evidence>
<feature type="transmembrane region" description="Helical" evidence="13">
    <location>
        <begin position="67"/>
        <end position="87"/>
    </location>
</feature>
<dbReference type="InterPro" id="IPR017452">
    <property type="entry name" value="GPCR_Rhodpsn_7TM"/>
</dbReference>
<feature type="transmembrane region" description="Helical" evidence="13">
    <location>
        <begin position="146"/>
        <end position="166"/>
    </location>
</feature>
<dbReference type="InterPro" id="IPR000276">
    <property type="entry name" value="GPCR_Rhodpsn"/>
</dbReference>
<evidence type="ECO:0000256" key="8">
    <source>
        <dbReference type="ARBA" id="ARBA00023136"/>
    </source>
</evidence>
<evidence type="ECO:0000313" key="15">
    <source>
        <dbReference type="EMBL" id="CAI9590359.1"/>
    </source>
</evidence>
<dbReference type="EMBL" id="CATNWA010016160">
    <property type="protein sequence ID" value="CAI9590359.1"/>
    <property type="molecule type" value="Genomic_DNA"/>
</dbReference>
<keyword evidence="9" id="KW-1015">Disulfide bond</keyword>
<feature type="domain" description="G-protein coupled receptors family 1 profile" evidence="14">
    <location>
        <begin position="41"/>
        <end position="290"/>
    </location>
</feature>
<keyword evidence="3" id="KW-0716">Sensory transduction</keyword>
<evidence type="ECO:0000256" key="13">
    <source>
        <dbReference type="SAM" id="Phobius"/>
    </source>
</evidence>
<evidence type="ECO:0000256" key="9">
    <source>
        <dbReference type="ARBA" id="ARBA00023157"/>
    </source>
</evidence>
<evidence type="ECO:0000256" key="1">
    <source>
        <dbReference type="ARBA" id="ARBA00004651"/>
    </source>
</evidence>
<evidence type="ECO:0000259" key="14">
    <source>
        <dbReference type="PROSITE" id="PS50262"/>
    </source>
</evidence>
<feature type="transmembrane region" description="Helical" evidence="13">
    <location>
        <begin position="273"/>
        <end position="292"/>
    </location>
</feature>
<feature type="transmembrane region" description="Helical" evidence="13">
    <location>
        <begin position="204"/>
        <end position="226"/>
    </location>
</feature>
<comment type="subcellular location">
    <subcellularLocation>
        <location evidence="1">Cell membrane</location>
        <topology evidence="1">Multi-pass membrane protein</topology>
    </subcellularLocation>
</comment>
<evidence type="ECO:0000256" key="6">
    <source>
        <dbReference type="ARBA" id="ARBA00022989"/>
    </source>
</evidence>
<evidence type="ECO:0000256" key="2">
    <source>
        <dbReference type="ARBA" id="ARBA00022475"/>
    </source>
</evidence>
<dbReference type="PANTHER" id="PTHR24242:SF253">
    <property type="entry name" value="OLFACTORY RECEPTOR-RELATED"/>
    <property type="match status" value="1"/>
</dbReference>
<feature type="transmembrane region" description="Helical" evidence="13">
    <location>
        <begin position="238"/>
        <end position="261"/>
    </location>
</feature>
<keyword evidence="11" id="KW-0325">Glycoprotein</keyword>
<gene>
    <name evidence="15" type="ORF">SPARVUS_LOCUS11035007</name>
</gene>
<feature type="transmembrane region" description="Helical" evidence="13">
    <location>
        <begin position="99"/>
        <end position="116"/>
    </location>
</feature>
<sequence length="308" mass="35208">MCGENQTAVTEFLLLGFHNTSKSKIVVFVLILLVHLCAIFGNLLIVLLVSFSYILHRPMYLFLSNLALADLIISTSIVPNMLCIIWLDGHTMTINGCLSQYFFVFVSTYAQCCLLMMMSFDRYLAICLPLRYSSIMNLNFSLRLSLWSWIVGIILIKVEVILLCQLQFCTSNIIDHFFCDFAPLLALSSVEVSTLVWLDYSFNIFVIFLPFLCITLSYSRIFLVIFNISSLSGKKKAFSTCSSHLIVVCTYYGCLIAVYMSPAPESSMYENKFRSLVFLLLTPFTNPIMYSLRNKEIKNTLVLFFTKR</sequence>
<keyword evidence="10" id="KW-0675">Receptor</keyword>
<protein>
    <recommendedName>
        <fullName evidence="14">G-protein coupled receptors family 1 profile domain-containing protein</fullName>
    </recommendedName>
</protein>
<dbReference type="InterPro" id="IPR050939">
    <property type="entry name" value="Olfactory_GPCR1"/>
</dbReference>
<dbReference type="Gene3D" id="1.20.1070.10">
    <property type="entry name" value="Rhodopsin 7-helix transmembrane proteins"/>
    <property type="match status" value="1"/>
</dbReference>
<keyword evidence="16" id="KW-1185">Reference proteome</keyword>
<evidence type="ECO:0000313" key="16">
    <source>
        <dbReference type="Proteomes" id="UP001162483"/>
    </source>
</evidence>
<dbReference type="PRINTS" id="PR00245">
    <property type="entry name" value="OLFACTORYR"/>
</dbReference>
<keyword evidence="6 13" id="KW-1133">Transmembrane helix</keyword>
<evidence type="ECO:0000256" key="10">
    <source>
        <dbReference type="ARBA" id="ARBA00023170"/>
    </source>
</evidence>
<evidence type="ECO:0000256" key="7">
    <source>
        <dbReference type="ARBA" id="ARBA00023040"/>
    </source>
</evidence>
<dbReference type="PANTHER" id="PTHR24242">
    <property type="entry name" value="G-PROTEIN COUPLED RECEPTOR"/>
    <property type="match status" value="1"/>
</dbReference>
<organism evidence="15 16">
    <name type="scientific">Staurois parvus</name>
    <dbReference type="NCBI Taxonomy" id="386267"/>
    <lineage>
        <taxon>Eukaryota</taxon>
        <taxon>Metazoa</taxon>
        <taxon>Chordata</taxon>
        <taxon>Craniata</taxon>
        <taxon>Vertebrata</taxon>
        <taxon>Euteleostomi</taxon>
        <taxon>Amphibia</taxon>
        <taxon>Batrachia</taxon>
        <taxon>Anura</taxon>
        <taxon>Neobatrachia</taxon>
        <taxon>Ranoidea</taxon>
        <taxon>Ranidae</taxon>
        <taxon>Staurois</taxon>
    </lineage>
</organism>
<reference evidence="15" key="1">
    <citation type="submission" date="2023-05" db="EMBL/GenBank/DDBJ databases">
        <authorList>
            <person name="Stuckert A."/>
        </authorList>
    </citation>
    <scope>NUCLEOTIDE SEQUENCE</scope>
</reference>
<dbReference type="PRINTS" id="PR00237">
    <property type="entry name" value="GPCRRHODOPSN"/>
</dbReference>